<organism evidence="7 8">
    <name type="scientific">Forsythia ovata</name>
    <dbReference type="NCBI Taxonomy" id="205694"/>
    <lineage>
        <taxon>Eukaryota</taxon>
        <taxon>Viridiplantae</taxon>
        <taxon>Streptophyta</taxon>
        <taxon>Embryophyta</taxon>
        <taxon>Tracheophyta</taxon>
        <taxon>Spermatophyta</taxon>
        <taxon>Magnoliopsida</taxon>
        <taxon>eudicotyledons</taxon>
        <taxon>Gunneridae</taxon>
        <taxon>Pentapetalae</taxon>
        <taxon>asterids</taxon>
        <taxon>lamiids</taxon>
        <taxon>Lamiales</taxon>
        <taxon>Oleaceae</taxon>
        <taxon>Forsythieae</taxon>
        <taxon>Forsythia</taxon>
    </lineage>
</organism>
<evidence type="ECO:0000256" key="3">
    <source>
        <dbReference type="ARBA" id="ARBA00022833"/>
    </source>
</evidence>
<dbReference type="Gene3D" id="4.10.1060.10">
    <property type="entry name" value="Zinc finger, RanBP2-type"/>
    <property type="match status" value="4"/>
</dbReference>
<dbReference type="InterPro" id="IPR001876">
    <property type="entry name" value="Znf_RanBP2"/>
</dbReference>
<dbReference type="SMART" id="SM00547">
    <property type="entry name" value="ZnF_RBZ"/>
    <property type="match status" value="4"/>
</dbReference>
<sequence length="486" mass="55545">MRTRPEPYTKPAKANNNYKKPYPKPCISRFEFLRLKENKMTATSKLCTLIGTSILRSSLSFSQVPPFRFCKLLPSPSVSLRFHRYSSYAVTLDSEATIIPVDSTEPEISINSNHRYHPWPEWVNFVDRLKTKGYLIESAAVTPPPSTVVVPEDVGGKNRAVSTEMGLLKDACLRFARDRFDIFKSLSTEDMQAVVDKGCPNLFRKAVNSAKRLRAYLKLDEGDVCSACNLRGSCDKAYVLVIDSEGAARTVDIVRVLLLYALDPLVISGGEKPPGRELIDISARKLLSKLIELSETPPDPELPKPAVTTSQKKKRSPDSVVDERSRNVEMKRGDWMCTKCNFMNFARHASCFKCGEGGPKSVHWDDVEIKKGDWICTECNFINFSRNIRCLKCKREGPKRVSVDDAEMKKGDWNCNQCDFMNFASNRKCLRCQEPRPKRQLNPGEWECPDCDFLNYRRNVVCKKCNHDRPKESERQYEEHIWKKPF</sequence>
<evidence type="ECO:0000313" key="7">
    <source>
        <dbReference type="EMBL" id="KAL2462827.1"/>
    </source>
</evidence>
<evidence type="ECO:0000256" key="4">
    <source>
        <dbReference type="PROSITE-ProRule" id="PRU00322"/>
    </source>
</evidence>
<feature type="domain" description="RanBP2-type" evidence="6">
    <location>
        <begin position="370"/>
        <end position="399"/>
    </location>
</feature>
<dbReference type="PROSITE" id="PS01358">
    <property type="entry name" value="ZF_RANBP2_1"/>
    <property type="match status" value="3"/>
</dbReference>
<gene>
    <name evidence="7" type="ORF">Fot_54064</name>
</gene>
<evidence type="ECO:0000256" key="2">
    <source>
        <dbReference type="ARBA" id="ARBA00022771"/>
    </source>
</evidence>
<keyword evidence="8" id="KW-1185">Reference proteome</keyword>
<evidence type="ECO:0000313" key="8">
    <source>
        <dbReference type="Proteomes" id="UP001604277"/>
    </source>
</evidence>
<dbReference type="SUPFAM" id="SSF90209">
    <property type="entry name" value="Ran binding protein zinc finger-like"/>
    <property type="match status" value="4"/>
</dbReference>
<evidence type="ECO:0000256" key="1">
    <source>
        <dbReference type="ARBA" id="ARBA00022723"/>
    </source>
</evidence>
<reference evidence="8" key="1">
    <citation type="submission" date="2024-07" db="EMBL/GenBank/DDBJ databases">
        <title>Two chromosome-level genome assemblies of Korean endemic species Abeliophyllum distichum and Forsythia ovata (Oleaceae).</title>
        <authorList>
            <person name="Jang H."/>
        </authorList>
    </citation>
    <scope>NUCLEOTIDE SEQUENCE [LARGE SCALE GENOMIC DNA]</scope>
</reference>
<dbReference type="PANTHER" id="PTHR23111:SF40">
    <property type="entry name" value="RNA-BINDING PROTEIN INVOLVED IN HETEROCHROMATIN ASSEMBLY-RELATED"/>
    <property type="match status" value="1"/>
</dbReference>
<dbReference type="AlphaFoldDB" id="A0ABD1PFZ2"/>
<evidence type="ECO:0000259" key="6">
    <source>
        <dbReference type="PROSITE" id="PS50199"/>
    </source>
</evidence>
<proteinExistence type="predicted"/>
<feature type="domain" description="RanBP2-type" evidence="6">
    <location>
        <begin position="331"/>
        <end position="360"/>
    </location>
</feature>
<keyword evidence="3" id="KW-0862">Zinc</keyword>
<evidence type="ECO:0000256" key="5">
    <source>
        <dbReference type="SAM" id="MobiDB-lite"/>
    </source>
</evidence>
<feature type="domain" description="RanBP2-type" evidence="6">
    <location>
        <begin position="409"/>
        <end position="438"/>
    </location>
</feature>
<dbReference type="GO" id="GO:0008270">
    <property type="term" value="F:zinc ion binding"/>
    <property type="evidence" value="ECO:0007669"/>
    <property type="project" value="UniProtKB-KW"/>
</dbReference>
<dbReference type="PANTHER" id="PTHR23111">
    <property type="entry name" value="ZINC FINGER PROTEIN"/>
    <property type="match status" value="1"/>
</dbReference>
<dbReference type="Proteomes" id="UP001604277">
    <property type="component" value="Unassembled WGS sequence"/>
</dbReference>
<keyword evidence="2 4" id="KW-0863">Zinc-finger</keyword>
<accession>A0ABD1PFZ2</accession>
<protein>
    <submittedName>
        <fullName evidence="7">Zinc finger (Ran-binding) family protein</fullName>
    </submittedName>
</protein>
<feature type="region of interest" description="Disordered" evidence="5">
    <location>
        <begin position="295"/>
        <end position="325"/>
    </location>
</feature>
<dbReference type="Pfam" id="PF00641">
    <property type="entry name" value="Zn_ribbon_RanBP"/>
    <property type="match status" value="3"/>
</dbReference>
<comment type="caution">
    <text evidence="7">The sequence shown here is derived from an EMBL/GenBank/DDBJ whole genome shotgun (WGS) entry which is preliminary data.</text>
</comment>
<feature type="domain" description="RanBP2-type" evidence="6">
    <location>
        <begin position="442"/>
        <end position="471"/>
    </location>
</feature>
<dbReference type="PROSITE" id="PS50199">
    <property type="entry name" value="ZF_RANBP2_2"/>
    <property type="match status" value="4"/>
</dbReference>
<keyword evidence="1" id="KW-0479">Metal-binding</keyword>
<dbReference type="EMBL" id="JBFOLJ010000020">
    <property type="protein sequence ID" value="KAL2462827.1"/>
    <property type="molecule type" value="Genomic_DNA"/>
</dbReference>
<name>A0ABD1PFZ2_9LAMI</name>
<dbReference type="InterPro" id="IPR036443">
    <property type="entry name" value="Znf_RanBP2_sf"/>
</dbReference>